<evidence type="ECO:0000313" key="3">
    <source>
        <dbReference type="Proteomes" id="UP000177942"/>
    </source>
</evidence>
<protein>
    <submittedName>
        <fullName evidence="2">Uncharacterized protein</fullName>
    </submittedName>
</protein>
<organism evidence="2 3">
    <name type="scientific">Candidatus Harrisonbacteria bacterium RIFCSPLOWO2_01_FULL_44_18</name>
    <dbReference type="NCBI Taxonomy" id="1798407"/>
    <lineage>
        <taxon>Bacteria</taxon>
        <taxon>Candidatus Harrisoniibacteriota</taxon>
    </lineage>
</organism>
<gene>
    <name evidence="2" type="ORF">A3A16_03585</name>
</gene>
<feature type="coiled-coil region" evidence="1">
    <location>
        <begin position="505"/>
        <end position="556"/>
    </location>
</feature>
<dbReference type="AlphaFoldDB" id="A0A1G1ZMX7"/>
<sequence length="692" mass="73017">MAIVYFLPLIAEAQMTCQSTTNPVSCSFTAKGNCSGDWPISSTVSQDLAQQASDYCEGGSWNIESGPTAQTVGSKSGLGPCNVTYVMHVTCSNQVCGPGGGLGCPQKPVGTICTTSDGQTGTCTAETIDSASGLITCQCQRSSVDLPLAFPGRLETPVVEEGEAWWQFWNWPKRFLGLFKKGKKIVMNLKLAEVSKEASKSLTKASKDLTASLNALAEAQKNLEQVKADSTVINVEDAQNDVAAATNNVAAATNVAVDHIDTAIETFAAIGVAAGPSCGEACANYNNKQTAKALENLYKNRDELVELAKELNQGDTKAAIEAGKKVKKDLAKSTRDIEKILDKDKKNTKAVEKKAADLAKNLSENLAKVAEKSDDVKAAPTKKNIDDLAKALDGTDKQRKKLEELRQASGYMSDEFNDIIRNAKPVTDAKSTVDKLSELDKLAQVQATQTDNAKGFLDAIGGLASDASLRSKNYAEDIRADAEAAKDDSDELVVVVLKPIDGADAAREEAKTEELRQALQELEVAVTAAEAAAEAAVVAEAEAEAAAEAAEEAAEEMPEVVNVELRSVEPSDEKPALALSVAIPLSVGNTAGLLTGKVPATIVANTSSNNVVIKISARLTSPDGNIVLRAESSEEVAAGTQRGTFLNLTEEILARLAEIVKRLLGGRLTLTITSITPQVPADNVGFLPPPPK</sequence>
<proteinExistence type="predicted"/>
<dbReference type="STRING" id="1798407.A3A16_03585"/>
<dbReference type="Proteomes" id="UP000177942">
    <property type="component" value="Unassembled WGS sequence"/>
</dbReference>
<feature type="coiled-coil region" evidence="1">
    <location>
        <begin position="209"/>
        <end position="255"/>
    </location>
</feature>
<keyword evidence="1" id="KW-0175">Coiled coil</keyword>
<evidence type="ECO:0000313" key="2">
    <source>
        <dbReference type="EMBL" id="OGY65486.1"/>
    </source>
</evidence>
<evidence type="ECO:0000256" key="1">
    <source>
        <dbReference type="SAM" id="Coils"/>
    </source>
</evidence>
<accession>A0A1G1ZMX7</accession>
<name>A0A1G1ZMX7_9BACT</name>
<dbReference type="EMBL" id="MHJJ01000009">
    <property type="protein sequence ID" value="OGY65486.1"/>
    <property type="molecule type" value="Genomic_DNA"/>
</dbReference>
<comment type="caution">
    <text evidence="2">The sequence shown here is derived from an EMBL/GenBank/DDBJ whole genome shotgun (WGS) entry which is preliminary data.</text>
</comment>
<feature type="coiled-coil region" evidence="1">
    <location>
        <begin position="359"/>
        <end position="405"/>
    </location>
</feature>
<reference evidence="2 3" key="1">
    <citation type="journal article" date="2016" name="Nat. Commun.">
        <title>Thousands of microbial genomes shed light on interconnected biogeochemical processes in an aquifer system.</title>
        <authorList>
            <person name="Anantharaman K."/>
            <person name="Brown C.T."/>
            <person name="Hug L.A."/>
            <person name="Sharon I."/>
            <person name="Castelle C.J."/>
            <person name="Probst A.J."/>
            <person name="Thomas B.C."/>
            <person name="Singh A."/>
            <person name="Wilkins M.J."/>
            <person name="Karaoz U."/>
            <person name="Brodie E.L."/>
            <person name="Williams K.H."/>
            <person name="Hubbard S.S."/>
            <person name="Banfield J.F."/>
        </authorList>
    </citation>
    <scope>NUCLEOTIDE SEQUENCE [LARGE SCALE GENOMIC DNA]</scope>
</reference>